<dbReference type="STRING" id="1202772.A0A1V9Z488"/>
<protein>
    <submittedName>
        <fullName evidence="3">PAP-associated domain-containing protein 5-like</fullName>
    </submittedName>
</protein>
<accession>A0A1V9Z488</accession>
<dbReference type="GO" id="GO:0005730">
    <property type="term" value="C:nucleolus"/>
    <property type="evidence" value="ECO:0007669"/>
    <property type="project" value="TreeGrafter"/>
</dbReference>
<dbReference type="CDD" id="cd05402">
    <property type="entry name" value="NT_PAP_TUTase"/>
    <property type="match status" value="1"/>
</dbReference>
<dbReference type="InterPro" id="IPR043519">
    <property type="entry name" value="NT_sf"/>
</dbReference>
<organism evidence="3 4">
    <name type="scientific">Achlya hypogyna</name>
    <name type="common">Oomycete</name>
    <name type="synonym">Protoachlya hypogyna</name>
    <dbReference type="NCBI Taxonomy" id="1202772"/>
    <lineage>
        <taxon>Eukaryota</taxon>
        <taxon>Sar</taxon>
        <taxon>Stramenopiles</taxon>
        <taxon>Oomycota</taxon>
        <taxon>Saprolegniomycetes</taxon>
        <taxon>Saprolegniales</taxon>
        <taxon>Achlyaceae</taxon>
        <taxon>Achlya</taxon>
    </lineage>
</organism>
<evidence type="ECO:0000313" key="3">
    <source>
        <dbReference type="EMBL" id="OQR92771.1"/>
    </source>
</evidence>
<dbReference type="InterPro" id="IPR054708">
    <property type="entry name" value="MTPAP-like_central"/>
</dbReference>
<feature type="compositionally biased region" description="Low complexity" evidence="1">
    <location>
        <begin position="365"/>
        <end position="375"/>
    </location>
</feature>
<dbReference type="GO" id="GO:0003729">
    <property type="term" value="F:mRNA binding"/>
    <property type="evidence" value="ECO:0007669"/>
    <property type="project" value="TreeGrafter"/>
</dbReference>
<dbReference type="OrthoDB" id="273917at2759"/>
<dbReference type="EMBL" id="JNBR01000443">
    <property type="protein sequence ID" value="OQR92771.1"/>
    <property type="molecule type" value="Genomic_DNA"/>
</dbReference>
<dbReference type="PANTHER" id="PTHR23092">
    <property type="entry name" value="POLY(A) RNA POLYMERASE"/>
    <property type="match status" value="1"/>
</dbReference>
<dbReference type="GO" id="GO:1990817">
    <property type="term" value="F:poly(A) RNA polymerase activity"/>
    <property type="evidence" value="ECO:0007669"/>
    <property type="project" value="InterPro"/>
</dbReference>
<feature type="region of interest" description="Disordered" evidence="1">
    <location>
        <begin position="346"/>
        <end position="387"/>
    </location>
</feature>
<comment type="caution">
    <text evidence="3">The sequence shown here is derived from an EMBL/GenBank/DDBJ whole genome shotgun (WGS) entry which is preliminary data.</text>
</comment>
<dbReference type="Proteomes" id="UP000243579">
    <property type="component" value="Unassembled WGS sequence"/>
</dbReference>
<dbReference type="AlphaFoldDB" id="A0A1V9Z488"/>
<sequence>MSTTFGRPHAALVLSPALATSAGALTLQVFYHAKRHPYVEEAAHLEAVWSWFEGLAYEDQRNVLAFVDAPWIANLRAMHAMALDRKHEEGVFVLVHEGLKRSRKPKRSPKAPTPLAERCVFLTWAEVHDRLDPDFVSASRQLLASVRLWDHDSYADGCWIKRSGCIRKGSFQRMLELVLQHGYRSLPASPENELVDVLNLAAFVGLRVIDHLVDQFRGTAARSVALSTRFTRLVWLWEATSENEQHALLSERGKDRIQRVLNAHDPPPNETLLTLAASQLLLELDNNVLNDALYVAETLYSSTLSRCGTCVDYIAREVGKDLQVRALFWRFWLKFKKAAYTERKTASLLPKEPKPKSRRHKKKLLLVPPKSPTTTNQDDGGDALSASGSSLGSASTLNASSPAFDFAGHPSDVASSCSGHCQVHQLPSDEPEFLTMADPLPAAVLRSEASMRETFSLALHHDILDMYTHIQDIVARRRPWQICVVTHLKECVTRLWPDAQVNVFGSFATGLGCPKSDVDLLITDVPRERCRVSHVELLASLLRHEPWVQAIQVIERTTIPLVKVTTAAVPTSCGGAQGVIQLDISFDQPQHRGVETCVFVQRLVAVLPELPPLMLVLKQLLLEHGLNDSYTGGLSSYGLTIMLASVLNPLQLVAPAHRPNLGELFLHFLHLFGCDFDPAVSFVRSTHDGPFGALDDRGFSGCKSLGDVVVIEDPLRPEHNVAKTCFGFAQVQSTFRDALTRVEALYPTFAAVVATDASGFATPDHDLHMWASYQHDSILGHAFRAGHHLHIVHDLRQIWCPVSIDDDDNQFDESDEAGAESIDEWASDAAALLHELATTVCVVCQGDGNQHDAACPLDALLRRHGQLPQ</sequence>
<dbReference type="Gene3D" id="3.30.460.10">
    <property type="entry name" value="Beta Polymerase, domain 2"/>
    <property type="match status" value="1"/>
</dbReference>
<dbReference type="Pfam" id="PF22600">
    <property type="entry name" value="MTPAP-like_central"/>
    <property type="match status" value="1"/>
</dbReference>
<dbReference type="InterPro" id="IPR045862">
    <property type="entry name" value="Trf4-like"/>
</dbReference>
<dbReference type="GO" id="GO:0031123">
    <property type="term" value="P:RNA 3'-end processing"/>
    <property type="evidence" value="ECO:0007669"/>
    <property type="project" value="TreeGrafter"/>
</dbReference>
<evidence type="ECO:0000259" key="2">
    <source>
        <dbReference type="Pfam" id="PF22600"/>
    </source>
</evidence>
<reference evidence="3 4" key="1">
    <citation type="journal article" date="2014" name="Genome Biol. Evol.">
        <title>The secreted proteins of Achlya hypogyna and Thraustotheca clavata identify the ancestral oomycete secretome and reveal gene acquisitions by horizontal gene transfer.</title>
        <authorList>
            <person name="Misner I."/>
            <person name="Blouin N."/>
            <person name="Leonard G."/>
            <person name="Richards T.A."/>
            <person name="Lane C.E."/>
        </authorList>
    </citation>
    <scope>NUCLEOTIDE SEQUENCE [LARGE SCALE GENOMIC DNA]</scope>
    <source>
        <strain evidence="3 4">ATCC 48635</strain>
    </source>
</reference>
<proteinExistence type="predicted"/>
<name>A0A1V9Z488_ACHHY</name>
<dbReference type="GO" id="GO:0031499">
    <property type="term" value="C:TRAMP complex"/>
    <property type="evidence" value="ECO:0007669"/>
    <property type="project" value="TreeGrafter"/>
</dbReference>
<dbReference type="GO" id="GO:0043634">
    <property type="term" value="P:polyadenylation-dependent ncRNA catabolic process"/>
    <property type="evidence" value="ECO:0007669"/>
    <property type="project" value="TreeGrafter"/>
</dbReference>
<evidence type="ECO:0000313" key="4">
    <source>
        <dbReference type="Proteomes" id="UP000243579"/>
    </source>
</evidence>
<evidence type="ECO:0000256" key="1">
    <source>
        <dbReference type="SAM" id="MobiDB-lite"/>
    </source>
</evidence>
<feature type="compositionally biased region" description="Basic and acidic residues" evidence="1">
    <location>
        <begin position="346"/>
        <end position="355"/>
    </location>
</feature>
<dbReference type="PANTHER" id="PTHR23092:SF48">
    <property type="entry name" value="NUCLEOTIDYLTRANSFERASE FAMILY PROTEIN"/>
    <property type="match status" value="1"/>
</dbReference>
<gene>
    <name evidence="3" type="ORF">ACHHYP_03225</name>
</gene>
<keyword evidence="4" id="KW-1185">Reference proteome</keyword>
<dbReference type="SUPFAM" id="SSF81631">
    <property type="entry name" value="PAP/OAS1 substrate-binding domain"/>
    <property type="match status" value="1"/>
</dbReference>
<dbReference type="Gene3D" id="1.10.1410.10">
    <property type="match status" value="1"/>
</dbReference>
<dbReference type="SUPFAM" id="SSF81301">
    <property type="entry name" value="Nucleotidyltransferase"/>
    <property type="match status" value="1"/>
</dbReference>
<feature type="domain" description="Poly(A) RNA polymerase mitochondrial-like central palm" evidence="2">
    <location>
        <begin position="477"/>
        <end position="588"/>
    </location>
</feature>